<evidence type="ECO:0000259" key="2">
    <source>
        <dbReference type="Pfam" id="PF14311"/>
    </source>
</evidence>
<sequence>MKHTPFLVDTHPAVAAEWHPHLNPTPTAHGVATKSGKKVWWRCSIDACDKEWQAFVFVRVKTGVPGCHACKIKQNPLKYYHTKQLLLGSLASRYPELVCEWDTEKNAPFTPERVGTGSRKFWWNCSTLGCSTKWQANCANRIKHGTGCPKCKRVALANKVDPSESLEAKFPAIAAEWHPTKNGNLTPKDIHHGNKRPVWWQCSEGHEWRNGTHNRTRLWKRLPELQQQARKTLGLGHAETEKEDKNRPRKELPRTEEEYAEKRAANMQRKSAQSREIGAMGKQWVMELFTGTD</sequence>
<reference evidence="3" key="1">
    <citation type="submission" date="2022-05" db="EMBL/GenBank/DDBJ databases">
        <title>A multi-omics perspective on studying reproductive biology in Daphnia sinensis.</title>
        <authorList>
            <person name="Jia J."/>
        </authorList>
    </citation>
    <scope>NUCLEOTIDE SEQUENCE</scope>
    <source>
        <strain evidence="3">WSL</strain>
    </source>
</reference>
<dbReference type="Proteomes" id="UP000820818">
    <property type="component" value="Unassembled WGS sequence"/>
</dbReference>
<evidence type="ECO:0000313" key="4">
    <source>
        <dbReference type="Proteomes" id="UP000820818"/>
    </source>
</evidence>
<feature type="domain" description="Treble clef zinc finger" evidence="2">
    <location>
        <begin position="97"/>
        <end position="153"/>
    </location>
</feature>
<accession>A0AAD5PNJ3</accession>
<feature type="compositionally biased region" description="Basic and acidic residues" evidence="1">
    <location>
        <begin position="238"/>
        <end position="264"/>
    </location>
</feature>
<feature type="domain" description="Treble clef zinc finger" evidence="2">
    <location>
        <begin position="173"/>
        <end position="217"/>
    </location>
</feature>
<feature type="domain" description="Treble clef zinc finger" evidence="2">
    <location>
        <begin position="15"/>
        <end position="71"/>
    </location>
</feature>
<evidence type="ECO:0000256" key="1">
    <source>
        <dbReference type="SAM" id="MobiDB-lite"/>
    </source>
</evidence>
<dbReference type="InterPro" id="IPR025487">
    <property type="entry name" value="DUF4379"/>
</dbReference>
<gene>
    <name evidence="3" type="ORF">GHT06_003831</name>
</gene>
<feature type="region of interest" description="Disordered" evidence="1">
    <location>
        <begin position="232"/>
        <end position="279"/>
    </location>
</feature>
<evidence type="ECO:0000313" key="3">
    <source>
        <dbReference type="EMBL" id="KAI9549645.1"/>
    </source>
</evidence>
<proteinExistence type="predicted"/>
<dbReference type="Pfam" id="PF14311">
    <property type="entry name" value="DUF4379"/>
    <property type="match status" value="3"/>
</dbReference>
<name>A0AAD5PNJ3_9CRUS</name>
<dbReference type="PANTHER" id="PTHR37317">
    <property type="entry name" value="BLR8090 PROTEIN"/>
    <property type="match status" value="1"/>
</dbReference>
<comment type="caution">
    <text evidence="3">The sequence shown here is derived from an EMBL/GenBank/DDBJ whole genome shotgun (WGS) entry which is preliminary data.</text>
</comment>
<dbReference type="PANTHER" id="PTHR37317:SF1">
    <property type="entry name" value="ZINC-RIBBON DOMAIN-CONTAINING PROTEIN-RELATED"/>
    <property type="match status" value="1"/>
</dbReference>
<organism evidence="3 4">
    <name type="scientific">Daphnia sinensis</name>
    <dbReference type="NCBI Taxonomy" id="1820382"/>
    <lineage>
        <taxon>Eukaryota</taxon>
        <taxon>Metazoa</taxon>
        <taxon>Ecdysozoa</taxon>
        <taxon>Arthropoda</taxon>
        <taxon>Crustacea</taxon>
        <taxon>Branchiopoda</taxon>
        <taxon>Diplostraca</taxon>
        <taxon>Cladocera</taxon>
        <taxon>Anomopoda</taxon>
        <taxon>Daphniidae</taxon>
        <taxon>Daphnia</taxon>
        <taxon>Daphnia similis group</taxon>
    </lineage>
</organism>
<dbReference type="EMBL" id="WJBH02000290">
    <property type="protein sequence ID" value="KAI9549645.1"/>
    <property type="molecule type" value="Genomic_DNA"/>
</dbReference>
<keyword evidence="4" id="KW-1185">Reference proteome</keyword>
<protein>
    <recommendedName>
        <fullName evidence="2">Treble clef zinc finger domain-containing protein</fullName>
    </recommendedName>
</protein>
<dbReference type="AlphaFoldDB" id="A0AAD5PNJ3"/>